<feature type="non-terminal residue" evidence="2">
    <location>
        <position position="468"/>
    </location>
</feature>
<gene>
    <name evidence="2" type="ORF">HII31_02492</name>
</gene>
<dbReference type="EMBL" id="JABCIY010000031">
    <property type="protein sequence ID" value="KAF7196091.1"/>
    <property type="molecule type" value="Genomic_DNA"/>
</dbReference>
<name>A0A8H6RS08_9PEZI</name>
<dbReference type="Proteomes" id="UP000660729">
    <property type="component" value="Unassembled WGS sequence"/>
</dbReference>
<accession>A0A8H6RS08</accession>
<feature type="region of interest" description="Disordered" evidence="1">
    <location>
        <begin position="266"/>
        <end position="289"/>
    </location>
</feature>
<keyword evidence="3" id="KW-1185">Reference proteome</keyword>
<feature type="compositionally biased region" description="Polar residues" evidence="1">
    <location>
        <begin position="272"/>
        <end position="286"/>
    </location>
</feature>
<evidence type="ECO:0000256" key="1">
    <source>
        <dbReference type="SAM" id="MobiDB-lite"/>
    </source>
</evidence>
<evidence type="ECO:0000313" key="3">
    <source>
        <dbReference type="Proteomes" id="UP000660729"/>
    </source>
</evidence>
<protein>
    <submittedName>
        <fullName evidence="2">Uncharacterized protein</fullName>
    </submittedName>
</protein>
<dbReference type="OrthoDB" id="10560282at2759"/>
<comment type="caution">
    <text evidence="2">The sequence shown here is derived from an EMBL/GenBank/DDBJ whole genome shotgun (WGS) entry which is preliminary data.</text>
</comment>
<sequence length="468" mass="51839">RSKDLAYSSCEGFRISPQHSATMSKNERPRALQSDMSLDDAIINARDAGTEWQYLFIGGQLEEPLWLPADHPQIRPELVATFWNDPEVRMHFGFPLDEHVSGELIDQEMQEFEPEMEESRSGQMLATMATLADALPEKKSLEPATNKQKIPATTPLPMQFTLALALSTHNLSISRFYAVKSLRHFSNNALCSNPCFDSMSPALSLFVSVRSVLHLDIYISSCLAWKTSRSSKLRHSSLKLCSKHKSPASAMKRSVQVSDYGLHHRKKHKTSLHASSQRPAESSSNLRKPVISVNEDGIDMNVLKHISTFPSMVELGAALPKVKEETTEDTRMLEAPADNCTHGHSRLCNGCSARNSCSECQAPMLSSLPQDMILMMRNGVHFDICAECVTSYLANPEEAHECGCESMFKTLCTVCLPVAIQALIQSRAEGMQRTEAGRLCAECNEELRANQGGASQCEMCSGLRAKSK</sequence>
<reference evidence="2" key="1">
    <citation type="submission" date="2020-04" db="EMBL/GenBank/DDBJ databases">
        <title>Draft genome resource of the tomato pathogen Pseudocercospora fuligena.</title>
        <authorList>
            <person name="Zaccaron A."/>
        </authorList>
    </citation>
    <scope>NUCLEOTIDE SEQUENCE</scope>
    <source>
        <strain evidence="2">PF001</strain>
    </source>
</reference>
<dbReference type="AlphaFoldDB" id="A0A8H6RS08"/>
<proteinExistence type="predicted"/>
<evidence type="ECO:0000313" key="2">
    <source>
        <dbReference type="EMBL" id="KAF7196091.1"/>
    </source>
</evidence>
<organism evidence="2 3">
    <name type="scientific">Pseudocercospora fuligena</name>
    <dbReference type="NCBI Taxonomy" id="685502"/>
    <lineage>
        <taxon>Eukaryota</taxon>
        <taxon>Fungi</taxon>
        <taxon>Dikarya</taxon>
        <taxon>Ascomycota</taxon>
        <taxon>Pezizomycotina</taxon>
        <taxon>Dothideomycetes</taxon>
        <taxon>Dothideomycetidae</taxon>
        <taxon>Mycosphaerellales</taxon>
        <taxon>Mycosphaerellaceae</taxon>
        <taxon>Pseudocercospora</taxon>
    </lineage>
</organism>